<sequence length="439" mass="46771">MLRTGLALGLATTATGATVATSAAPAAAIPAGTDHVVLWNEALRYAFARTDMAPGPLTRRAAILNAALYDTVASLSSGYRPYLGTVSREPNFNYDVVSNIDAAARTVLPQIFPTVDFTAYYTEAAKYKPVGNPGPEGWSTSVGVAVAERILAARANDGSTNNTPYVESTAPGQWRQTGSGAPATPNWGGVTPWTLTSGSQFRPPLPGGFSSLTALLASPEYAAQVNEVKSLGAVNSTTRTAEQTRIAFFWANDVAGTYKPPGQLLRHTSILAFDRNLEVGAAARLYTMVALAMADAAIVAWDAKYRTAIDLWRPETAIRLADTDGNAATVADPTWQPLSVDRNGVRFSPPFPAYTSGHATFAGAWAGVMKRYFGTDNVTFRVDSVDPNEQQYRTYSTFSSAAVENARSRVYLGVHYQWDADFGVSSGDAVAARVVSRLS</sequence>
<dbReference type="PANTHER" id="PTHR34599:SF1">
    <property type="entry name" value="PHOSPHATIDIC ACID PHOSPHATASE TYPE 2_HALOPEROXIDASE DOMAIN-CONTAINING PROTEIN"/>
    <property type="match status" value="1"/>
</dbReference>
<dbReference type="CDD" id="cd03398">
    <property type="entry name" value="PAP2_haloperoxidase"/>
    <property type="match status" value="1"/>
</dbReference>
<gene>
    <name evidence="3" type="ORF">M1L60_44385</name>
</gene>
<feature type="signal peptide" evidence="1">
    <location>
        <begin position="1"/>
        <end position="19"/>
    </location>
</feature>
<protein>
    <submittedName>
        <fullName evidence="3">Vanadium-dependent haloperoxidase</fullName>
    </submittedName>
</protein>
<evidence type="ECO:0000313" key="3">
    <source>
        <dbReference type="EMBL" id="MCO8277638.1"/>
    </source>
</evidence>
<dbReference type="SUPFAM" id="SSF48317">
    <property type="entry name" value="Acid phosphatase/Vanadium-dependent haloperoxidase"/>
    <property type="match status" value="1"/>
</dbReference>
<dbReference type="Proteomes" id="UP001523369">
    <property type="component" value="Unassembled WGS sequence"/>
</dbReference>
<keyword evidence="1" id="KW-0732">Signal</keyword>
<keyword evidence="4" id="KW-1185">Reference proteome</keyword>
<dbReference type="PANTHER" id="PTHR34599">
    <property type="entry name" value="PEROXIDASE-RELATED"/>
    <property type="match status" value="1"/>
</dbReference>
<evidence type="ECO:0000313" key="4">
    <source>
        <dbReference type="Proteomes" id="UP001523369"/>
    </source>
</evidence>
<accession>A0ABT1E3C3</accession>
<name>A0ABT1E3C3_9ACTN</name>
<dbReference type="InterPro" id="IPR036938">
    <property type="entry name" value="PAP2/HPO_sf"/>
</dbReference>
<organism evidence="3 4">
    <name type="scientific">Paractinoplanes aksuensis</name>
    <dbReference type="NCBI Taxonomy" id="2939490"/>
    <lineage>
        <taxon>Bacteria</taxon>
        <taxon>Bacillati</taxon>
        <taxon>Actinomycetota</taxon>
        <taxon>Actinomycetes</taxon>
        <taxon>Micromonosporales</taxon>
        <taxon>Micromonosporaceae</taxon>
        <taxon>Paractinoplanes</taxon>
    </lineage>
</organism>
<dbReference type="RefSeq" id="WP_253243648.1">
    <property type="nucleotide sequence ID" value="NZ_JAMYJR010000062.1"/>
</dbReference>
<dbReference type="InterPro" id="IPR052559">
    <property type="entry name" value="V-haloperoxidase"/>
</dbReference>
<dbReference type="Pfam" id="PF01569">
    <property type="entry name" value="PAP2"/>
    <property type="match status" value="1"/>
</dbReference>
<feature type="chain" id="PRO_5046820561" evidence="1">
    <location>
        <begin position="20"/>
        <end position="439"/>
    </location>
</feature>
<proteinExistence type="predicted"/>
<dbReference type="InterPro" id="IPR000326">
    <property type="entry name" value="PAP2/HPO"/>
</dbReference>
<dbReference type="Gene3D" id="1.10.606.20">
    <property type="match status" value="1"/>
</dbReference>
<dbReference type="EMBL" id="JAMYJR010000062">
    <property type="protein sequence ID" value="MCO8277638.1"/>
    <property type="molecule type" value="Genomic_DNA"/>
</dbReference>
<evidence type="ECO:0000256" key="1">
    <source>
        <dbReference type="SAM" id="SignalP"/>
    </source>
</evidence>
<feature type="domain" description="Phosphatidic acid phosphatase type 2/haloperoxidase" evidence="2">
    <location>
        <begin position="293"/>
        <end position="433"/>
    </location>
</feature>
<comment type="caution">
    <text evidence="3">The sequence shown here is derived from an EMBL/GenBank/DDBJ whole genome shotgun (WGS) entry which is preliminary data.</text>
</comment>
<reference evidence="3 4" key="1">
    <citation type="submission" date="2022-06" db="EMBL/GenBank/DDBJ databases">
        <title>New Species of the Genus Actinoplanes, ActinopZanes ferrugineus.</title>
        <authorList>
            <person name="Ding P."/>
        </authorList>
    </citation>
    <scope>NUCLEOTIDE SEQUENCE [LARGE SCALE GENOMIC DNA]</scope>
    <source>
        <strain evidence="3 4">TRM88003</strain>
    </source>
</reference>
<evidence type="ECO:0000259" key="2">
    <source>
        <dbReference type="Pfam" id="PF01569"/>
    </source>
</evidence>